<dbReference type="OrthoDB" id="259669at2"/>
<dbReference type="EMBL" id="CP042997">
    <property type="protein sequence ID" value="QEH32168.1"/>
    <property type="molecule type" value="Genomic_DNA"/>
</dbReference>
<name>A0A5B9VV56_9BACT</name>
<dbReference type="GO" id="GO:0030313">
    <property type="term" value="C:cell envelope"/>
    <property type="evidence" value="ECO:0007669"/>
    <property type="project" value="UniProtKB-SubCell"/>
</dbReference>
<dbReference type="Pfam" id="PF04542">
    <property type="entry name" value="Sigma70_r2"/>
    <property type="match status" value="1"/>
</dbReference>
<evidence type="ECO:0000313" key="7">
    <source>
        <dbReference type="EMBL" id="QEH32168.1"/>
    </source>
</evidence>
<dbReference type="InterPro" id="IPR013325">
    <property type="entry name" value="RNA_pol_sigma_r2"/>
</dbReference>
<proteinExistence type="predicted"/>
<dbReference type="PANTHER" id="PTHR32347">
    <property type="entry name" value="EFFLUX SYSTEM COMPONENT YKNX-RELATED"/>
    <property type="match status" value="1"/>
</dbReference>
<keyword evidence="2" id="KW-0175">Coiled coil</keyword>
<dbReference type="Gene3D" id="2.40.30.170">
    <property type="match status" value="1"/>
</dbReference>
<evidence type="ECO:0000256" key="1">
    <source>
        <dbReference type="ARBA" id="ARBA00004196"/>
    </source>
</evidence>
<evidence type="ECO:0000313" key="8">
    <source>
        <dbReference type="Proteomes" id="UP000324233"/>
    </source>
</evidence>
<dbReference type="InterPro" id="IPR014284">
    <property type="entry name" value="RNA_pol_sigma-70_dom"/>
</dbReference>
<evidence type="ECO:0000259" key="6">
    <source>
        <dbReference type="Pfam" id="PF25954"/>
    </source>
</evidence>
<comment type="subcellular location">
    <subcellularLocation>
        <location evidence="1">Cell envelope</location>
    </subcellularLocation>
</comment>
<dbReference type="InterPro" id="IPR013324">
    <property type="entry name" value="RNA_pol_sigma_r3/r4-like"/>
</dbReference>
<feature type="domain" description="RNA polymerase sigma factor 70 region 4 type 2" evidence="5">
    <location>
        <begin position="148"/>
        <end position="199"/>
    </location>
</feature>
<dbReference type="InterPro" id="IPR007627">
    <property type="entry name" value="RNA_pol_sigma70_r2"/>
</dbReference>
<feature type="domain" description="CusB-like beta-barrel" evidence="6">
    <location>
        <begin position="607"/>
        <end position="683"/>
    </location>
</feature>
<evidence type="ECO:0000259" key="4">
    <source>
        <dbReference type="Pfam" id="PF04542"/>
    </source>
</evidence>
<dbReference type="Pfam" id="PF08281">
    <property type="entry name" value="Sigma70_r4_2"/>
    <property type="match status" value="1"/>
</dbReference>
<protein>
    <submittedName>
        <fullName evidence="7">ECF RNA polymerase sigma factor SigE</fullName>
    </submittedName>
</protein>
<sequence>MATGQARGFLRQLDGLLADGTAAGLTDGQLLERFSTRGGPAAEQAFAAIVERHGPMVLRVCRGVLGRSREQDAEDAFQATFLVLVRRARSLWVADSIGPWLHQVALRTASCARGAAARRRRHEAAGARPAEATVDRGDDGGLDDLGRILHEEIGRLPDRYRIPVVLCDLEGRTHEQAARHAGWPVGTVKSRLSRARERLKGRLSRRGVSPTAALVPAIRLGLDPEVPDALIRATTAAAVRLAATQTLAGTSAGLVAQGVLTAMARSSWWKVGGAILAAAATVSGARLVSGQATTAKPSDPPSARPPAAEEKVVLRPGPDVELATYRAQPGPFRATVRGRGRLEAIDRADVYSGVEGKTTIISLAPEGTRVKKGDPVAELDSATLRDQLVNQRIAIQDAQKAVDLADRVLQTAELALREYQQGILPRDRDQRRREVDLAAAEREAVARRIERARKGLEAMQRATSGKADTPTPADVAARFILEDARDRAEVDLQRAGAAIEAAKGRLAVLEQFEARKTTIALEAEVLKAQAARKAAAEKAALEDSRRAKLESQITHCKLLAPRDGRVVYANDPMRASGSPTAQIEEGATVRERQKLLSIVDAEGPLQVVAKLDEAMIDRVREGQKVQVRIDAFPDRRFAGLVVEVAPLPDPGSFFQSAKVYTTRIRLADTQAPLVPGMTADVEVLVAEREDALAIPAEAVLTYEAKDHLAVKRPDGSIELRTAELGDSTADADPSSIRVEVKAGLRDGEEVVLKPFDLLSDEQRRSVRLGAPTPPARPKSARGKRARPAR</sequence>
<dbReference type="Gene3D" id="1.10.287.470">
    <property type="entry name" value="Helix hairpin bin"/>
    <property type="match status" value="1"/>
</dbReference>
<dbReference type="InterPro" id="IPR050465">
    <property type="entry name" value="UPF0194_transport"/>
</dbReference>
<dbReference type="GO" id="GO:0003677">
    <property type="term" value="F:DNA binding"/>
    <property type="evidence" value="ECO:0007669"/>
    <property type="project" value="InterPro"/>
</dbReference>
<dbReference type="SUPFAM" id="SSF88659">
    <property type="entry name" value="Sigma3 and sigma4 domains of RNA polymerase sigma factors"/>
    <property type="match status" value="1"/>
</dbReference>
<dbReference type="Proteomes" id="UP000324233">
    <property type="component" value="Chromosome"/>
</dbReference>
<dbReference type="Gene3D" id="1.10.1740.10">
    <property type="match status" value="1"/>
</dbReference>
<dbReference type="KEGG" id="agv:OJF2_06370"/>
<dbReference type="Gene3D" id="1.10.10.10">
    <property type="entry name" value="Winged helix-like DNA-binding domain superfamily/Winged helix DNA-binding domain"/>
    <property type="match status" value="1"/>
</dbReference>
<dbReference type="GO" id="GO:0006352">
    <property type="term" value="P:DNA-templated transcription initiation"/>
    <property type="evidence" value="ECO:0007669"/>
    <property type="project" value="InterPro"/>
</dbReference>
<evidence type="ECO:0000256" key="2">
    <source>
        <dbReference type="ARBA" id="ARBA00023054"/>
    </source>
</evidence>
<feature type="domain" description="RNA polymerase sigma-70 region 2" evidence="4">
    <location>
        <begin position="49"/>
        <end position="109"/>
    </location>
</feature>
<dbReference type="RefSeq" id="WP_148591154.1">
    <property type="nucleotide sequence ID" value="NZ_CP042997.1"/>
</dbReference>
<dbReference type="SUPFAM" id="SSF88946">
    <property type="entry name" value="Sigma2 domain of RNA polymerase sigma factors"/>
    <property type="match status" value="1"/>
</dbReference>
<feature type="compositionally biased region" description="Basic residues" evidence="3">
    <location>
        <begin position="778"/>
        <end position="789"/>
    </location>
</feature>
<dbReference type="CDD" id="cd06171">
    <property type="entry name" value="Sigma70_r4"/>
    <property type="match status" value="1"/>
</dbReference>
<accession>A0A5B9VV56</accession>
<keyword evidence="8" id="KW-1185">Reference proteome</keyword>
<dbReference type="Pfam" id="PF25954">
    <property type="entry name" value="Beta-barrel_RND_2"/>
    <property type="match status" value="1"/>
</dbReference>
<feature type="region of interest" description="Disordered" evidence="3">
    <location>
        <begin position="291"/>
        <end position="310"/>
    </location>
</feature>
<dbReference type="AlphaFoldDB" id="A0A5B9VV56"/>
<reference evidence="7 8" key="1">
    <citation type="submission" date="2019-08" db="EMBL/GenBank/DDBJ databases">
        <title>Deep-cultivation of Planctomycetes and their phenomic and genomic characterization uncovers novel biology.</title>
        <authorList>
            <person name="Wiegand S."/>
            <person name="Jogler M."/>
            <person name="Boedeker C."/>
            <person name="Pinto D."/>
            <person name="Vollmers J."/>
            <person name="Rivas-Marin E."/>
            <person name="Kohn T."/>
            <person name="Peeters S.H."/>
            <person name="Heuer A."/>
            <person name="Rast P."/>
            <person name="Oberbeckmann S."/>
            <person name="Bunk B."/>
            <person name="Jeske O."/>
            <person name="Meyerdierks A."/>
            <person name="Storesund J.E."/>
            <person name="Kallscheuer N."/>
            <person name="Luecker S."/>
            <person name="Lage O.M."/>
            <person name="Pohl T."/>
            <person name="Merkel B.J."/>
            <person name="Hornburger P."/>
            <person name="Mueller R.-W."/>
            <person name="Bruemmer F."/>
            <person name="Labrenz M."/>
            <person name="Spormann A.M."/>
            <person name="Op den Camp H."/>
            <person name="Overmann J."/>
            <person name="Amann R."/>
            <person name="Jetten M.S.M."/>
            <person name="Mascher T."/>
            <person name="Medema M.H."/>
            <person name="Devos D.P."/>
            <person name="Kaster A.-K."/>
            <person name="Ovreas L."/>
            <person name="Rohde M."/>
            <person name="Galperin M.Y."/>
            <person name="Jogler C."/>
        </authorList>
    </citation>
    <scope>NUCLEOTIDE SEQUENCE [LARGE SCALE GENOMIC DNA]</scope>
    <source>
        <strain evidence="7 8">OJF2</strain>
    </source>
</reference>
<dbReference type="GO" id="GO:0016987">
    <property type="term" value="F:sigma factor activity"/>
    <property type="evidence" value="ECO:0007669"/>
    <property type="project" value="InterPro"/>
</dbReference>
<organism evidence="7 8">
    <name type="scientific">Aquisphaera giovannonii</name>
    <dbReference type="NCBI Taxonomy" id="406548"/>
    <lineage>
        <taxon>Bacteria</taxon>
        <taxon>Pseudomonadati</taxon>
        <taxon>Planctomycetota</taxon>
        <taxon>Planctomycetia</taxon>
        <taxon>Isosphaerales</taxon>
        <taxon>Isosphaeraceae</taxon>
        <taxon>Aquisphaera</taxon>
    </lineage>
</organism>
<evidence type="ECO:0000256" key="3">
    <source>
        <dbReference type="SAM" id="MobiDB-lite"/>
    </source>
</evidence>
<dbReference type="InterPro" id="IPR036388">
    <property type="entry name" value="WH-like_DNA-bd_sf"/>
</dbReference>
<gene>
    <name evidence="7" type="primary">sigE_10</name>
    <name evidence="7" type="ORF">OJF2_06370</name>
</gene>
<dbReference type="PANTHER" id="PTHR32347:SF23">
    <property type="entry name" value="BLL5650 PROTEIN"/>
    <property type="match status" value="1"/>
</dbReference>
<dbReference type="Gene3D" id="2.40.420.20">
    <property type="match status" value="1"/>
</dbReference>
<evidence type="ECO:0000259" key="5">
    <source>
        <dbReference type="Pfam" id="PF08281"/>
    </source>
</evidence>
<dbReference type="Gene3D" id="2.40.50.100">
    <property type="match status" value="1"/>
</dbReference>
<dbReference type="InterPro" id="IPR013249">
    <property type="entry name" value="RNA_pol_sigma70_r4_t2"/>
</dbReference>
<dbReference type="PRINTS" id="PR01490">
    <property type="entry name" value="RTXTOXIND"/>
</dbReference>
<feature type="region of interest" description="Disordered" evidence="3">
    <location>
        <begin position="762"/>
        <end position="789"/>
    </location>
</feature>
<dbReference type="InterPro" id="IPR058792">
    <property type="entry name" value="Beta-barrel_RND_2"/>
</dbReference>
<dbReference type="NCBIfam" id="TIGR02937">
    <property type="entry name" value="sigma70-ECF"/>
    <property type="match status" value="1"/>
</dbReference>